<gene>
    <name evidence="1" type="ORF">MHA01_23270</name>
</gene>
<accession>A0A510Y7T3</accession>
<comment type="caution">
    <text evidence="1">The sequence shown here is derived from an EMBL/GenBank/DDBJ whole genome shotgun (WGS) entry which is preliminary data.</text>
</comment>
<sequence>MSDVISRVRLSEEADAYVKEMKEKRNESSQAKIIDQLLLEHQQEHKDLEKGDYVTSMLMAQMNQKIEQEFHKYFNRLQLGVNNTDRNSQMLLELMNGLMVSSNISDIMPTSEFTSKPYTTAKEEVNERIANLQQRKAEYEKKQNQPQGG</sequence>
<dbReference type="EMBL" id="BJUN01000014">
    <property type="protein sequence ID" value="GEK59422.1"/>
    <property type="molecule type" value="Genomic_DNA"/>
</dbReference>
<dbReference type="RefSeq" id="WP_094908701.1">
    <property type="nucleotide sequence ID" value="NZ_BJUN01000014.1"/>
</dbReference>
<keyword evidence="2" id="KW-1185">Reference proteome</keyword>
<dbReference type="AlphaFoldDB" id="A0A510Y7T3"/>
<proteinExistence type="predicted"/>
<evidence type="ECO:0000313" key="1">
    <source>
        <dbReference type="EMBL" id="GEK59422.1"/>
    </source>
</evidence>
<evidence type="ECO:0000313" key="2">
    <source>
        <dbReference type="Proteomes" id="UP000321051"/>
    </source>
</evidence>
<organism evidence="1 2">
    <name type="scientific">Marinococcus halophilus</name>
    <dbReference type="NCBI Taxonomy" id="1371"/>
    <lineage>
        <taxon>Bacteria</taxon>
        <taxon>Bacillati</taxon>
        <taxon>Bacillota</taxon>
        <taxon>Bacilli</taxon>
        <taxon>Bacillales</taxon>
        <taxon>Bacillaceae</taxon>
        <taxon>Marinococcus</taxon>
    </lineage>
</organism>
<name>A0A510Y7T3_MARHA</name>
<protein>
    <submittedName>
        <fullName evidence="1">Uncharacterized protein</fullName>
    </submittedName>
</protein>
<reference evidence="1 2" key="1">
    <citation type="submission" date="2019-07" db="EMBL/GenBank/DDBJ databases">
        <title>Whole genome shotgun sequence of Marinococcus halophilus NBRC 102359.</title>
        <authorList>
            <person name="Hosoyama A."/>
            <person name="Uohara A."/>
            <person name="Ohji S."/>
            <person name="Ichikawa N."/>
        </authorList>
    </citation>
    <scope>NUCLEOTIDE SEQUENCE [LARGE SCALE GENOMIC DNA]</scope>
    <source>
        <strain evidence="1 2">NBRC 102359</strain>
    </source>
</reference>
<dbReference type="Proteomes" id="UP000321051">
    <property type="component" value="Unassembled WGS sequence"/>
</dbReference>
<dbReference type="OrthoDB" id="2427428at2"/>